<accession>A0AAN6QFS2</accession>
<dbReference type="EMBL" id="MU853374">
    <property type="protein sequence ID" value="KAK4107405.1"/>
    <property type="molecule type" value="Genomic_DNA"/>
</dbReference>
<dbReference type="SMART" id="SM00066">
    <property type="entry name" value="GAL4"/>
    <property type="match status" value="1"/>
</dbReference>
<evidence type="ECO:0000256" key="3">
    <source>
        <dbReference type="ARBA" id="ARBA00023015"/>
    </source>
</evidence>
<keyword evidence="9" id="KW-1185">Reference proteome</keyword>
<dbReference type="GO" id="GO:0003677">
    <property type="term" value="F:DNA binding"/>
    <property type="evidence" value="ECO:0007669"/>
    <property type="project" value="UniProtKB-KW"/>
</dbReference>
<dbReference type="SUPFAM" id="SSF57701">
    <property type="entry name" value="Zn2/Cys6 DNA-binding domain"/>
    <property type="match status" value="1"/>
</dbReference>
<evidence type="ECO:0000256" key="1">
    <source>
        <dbReference type="ARBA" id="ARBA00022723"/>
    </source>
</evidence>
<dbReference type="GO" id="GO:0008270">
    <property type="term" value="F:zinc ion binding"/>
    <property type="evidence" value="ECO:0007669"/>
    <property type="project" value="InterPro"/>
</dbReference>
<organism evidence="8 9">
    <name type="scientific">Canariomyces notabilis</name>
    <dbReference type="NCBI Taxonomy" id="2074819"/>
    <lineage>
        <taxon>Eukaryota</taxon>
        <taxon>Fungi</taxon>
        <taxon>Dikarya</taxon>
        <taxon>Ascomycota</taxon>
        <taxon>Pezizomycotina</taxon>
        <taxon>Sordariomycetes</taxon>
        <taxon>Sordariomycetidae</taxon>
        <taxon>Sordariales</taxon>
        <taxon>Chaetomiaceae</taxon>
        <taxon>Canariomyces</taxon>
    </lineage>
</organism>
<dbReference type="InterPro" id="IPR001138">
    <property type="entry name" value="Zn2Cys6_DnaBD"/>
</dbReference>
<reference evidence="8" key="1">
    <citation type="journal article" date="2023" name="Mol. Phylogenet. Evol.">
        <title>Genome-scale phylogeny and comparative genomics of the fungal order Sordariales.</title>
        <authorList>
            <person name="Hensen N."/>
            <person name="Bonometti L."/>
            <person name="Westerberg I."/>
            <person name="Brannstrom I.O."/>
            <person name="Guillou S."/>
            <person name="Cros-Aarteil S."/>
            <person name="Calhoun S."/>
            <person name="Haridas S."/>
            <person name="Kuo A."/>
            <person name="Mondo S."/>
            <person name="Pangilinan J."/>
            <person name="Riley R."/>
            <person name="LaButti K."/>
            <person name="Andreopoulos B."/>
            <person name="Lipzen A."/>
            <person name="Chen C."/>
            <person name="Yan M."/>
            <person name="Daum C."/>
            <person name="Ng V."/>
            <person name="Clum A."/>
            <person name="Steindorff A."/>
            <person name="Ohm R.A."/>
            <person name="Martin F."/>
            <person name="Silar P."/>
            <person name="Natvig D.O."/>
            <person name="Lalanne C."/>
            <person name="Gautier V."/>
            <person name="Ament-Velasquez S.L."/>
            <person name="Kruys A."/>
            <person name="Hutchinson M.I."/>
            <person name="Powell A.J."/>
            <person name="Barry K."/>
            <person name="Miller A.N."/>
            <person name="Grigoriev I.V."/>
            <person name="Debuchy R."/>
            <person name="Gladieux P."/>
            <person name="Hiltunen Thoren M."/>
            <person name="Johannesson H."/>
        </authorList>
    </citation>
    <scope>NUCLEOTIDE SEQUENCE</scope>
    <source>
        <strain evidence="8">CBS 508.74</strain>
    </source>
</reference>
<dbReference type="CDD" id="cd00067">
    <property type="entry name" value="GAL4"/>
    <property type="match status" value="1"/>
</dbReference>
<gene>
    <name evidence="8" type="ORF">N656DRAFT_720096</name>
</gene>
<evidence type="ECO:0000256" key="5">
    <source>
        <dbReference type="ARBA" id="ARBA00023163"/>
    </source>
</evidence>
<dbReference type="PANTHER" id="PTHR36206:SF16">
    <property type="entry name" value="TRANSCRIPTION FACTOR DOMAIN-CONTAINING PROTEIN-RELATED"/>
    <property type="match status" value="1"/>
</dbReference>
<dbReference type="GeneID" id="89936550"/>
<dbReference type="Pfam" id="PF11951">
    <property type="entry name" value="Fungal_trans_2"/>
    <property type="match status" value="1"/>
</dbReference>
<protein>
    <recommendedName>
        <fullName evidence="7">Zn(2)-C6 fungal-type domain-containing protein</fullName>
    </recommendedName>
</protein>
<dbReference type="InterPro" id="IPR036864">
    <property type="entry name" value="Zn2-C6_fun-type_DNA-bd_sf"/>
</dbReference>
<evidence type="ECO:0000313" key="9">
    <source>
        <dbReference type="Proteomes" id="UP001302812"/>
    </source>
</evidence>
<dbReference type="Gene3D" id="4.10.240.10">
    <property type="entry name" value="Zn(2)-C6 fungal-type DNA-binding domain"/>
    <property type="match status" value="1"/>
</dbReference>
<keyword evidence="5" id="KW-0804">Transcription</keyword>
<dbReference type="GO" id="GO:0000981">
    <property type="term" value="F:DNA-binding transcription factor activity, RNA polymerase II-specific"/>
    <property type="evidence" value="ECO:0007669"/>
    <property type="project" value="InterPro"/>
</dbReference>
<dbReference type="Pfam" id="PF00172">
    <property type="entry name" value="Zn_clus"/>
    <property type="match status" value="1"/>
</dbReference>
<evidence type="ECO:0000313" key="8">
    <source>
        <dbReference type="EMBL" id="KAK4107405.1"/>
    </source>
</evidence>
<name>A0AAN6QFS2_9PEZI</name>
<comment type="caution">
    <text evidence="8">The sequence shown here is derived from an EMBL/GenBank/DDBJ whole genome shotgun (WGS) entry which is preliminary data.</text>
</comment>
<dbReference type="AlphaFoldDB" id="A0AAN6QFS2"/>
<keyword evidence="2" id="KW-0862">Zinc</keyword>
<dbReference type="PANTHER" id="PTHR36206">
    <property type="entry name" value="ASPERCRYPTIN BIOSYNTHESIS CLUSTER-SPECIFIC TRANSCRIPTION REGULATOR ATNN-RELATED"/>
    <property type="match status" value="1"/>
</dbReference>
<feature type="domain" description="Zn(2)-C6 fungal-type" evidence="7">
    <location>
        <begin position="9"/>
        <end position="37"/>
    </location>
</feature>
<keyword evidence="4" id="KW-0238">DNA-binding</keyword>
<evidence type="ECO:0000256" key="6">
    <source>
        <dbReference type="ARBA" id="ARBA00023242"/>
    </source>
</evidence>
<evidence type="ECO:0000256" key="4">
    <source>
        <dbReference type="ARBA" id="ARBA00023125"/>
    </source>
</evidence>
<keyword evidence="6" id="KW-0539">Nucleus</keyword>
<dbReference type="PROSITE" id="PS00463">
    <property type="entry name" value="ZN2_CY6_FUNGAL_1"/>
    <property type="match status" value="1"/>
</dbReference>
<dbReference type="InterPro" id="IPR052360">
    <property type="entry name" value="Transcr_Regulatory_Proteins"/>
</dbReference>
<dbReference type="PROSITE" id="PS50048">
    <property type="entry name" value="ZN2_CY6_FUNGAL_2"/>
    <property type="match status" value="1"/>
</dbReference>
<evidence type="ECO:0000256" key="2">
    <source>
        <dbReference type="ARBA" id="ARBA00022833"/>
    </source>
</evidence>
<reference evidence="8" key="2">
    <citation type="submission" date="2023-05" db="EMBL/GenBank/DDBJ databases">
        <authorList>
            <consortium name="Lawrence Berkeley National Laboratory"/>
            <person name="Steindorff A."/>
            <person name="Hensen N."/>
            <person name="Bonometti L."/>
            <person name="Westerberg I."/>
            <person name="Brannstrom I.O."/>
            <person name="Guillou S."/>
            <person name="Cros-Aarteil S."/>
            <person name="Calhoun S."/>
            <person name="Haridas S."/>
            <person name="Kuo A."/>
            <person name="Mondo S."/>
            <person name="Pangilinan J."/>
            <person name="Riley R."/>
            <person name="Labutti K."/>
            <person name="Andreopoulos B."/>
            <person name="Lipzen A."/>
            <person name="Chen C."/>
            <person name="Yanf M."/>
            <person name="Daum C."/>
            <person name="Ng V."/>
            <person name="Clum A."/>
            <person name="Ohm R."/>
            <person name="Martin F."/>
            <person name="Silar P."/>
            <person name="Natvig D."/>
            <person name="Lalanne C."/>
            <person name="Gautier V."/>
            <person name="Ament-Velasquez S.L."/>
            <person name="Kruys A."/>
            <person name="Hutchinson M.I."/>
            <person name="Powell A.J."/>
            <person name="Barry K."/>
            <person name="Miller A.N."/>
            <person name="Grigoriev I.V."/>
            <person name="Debuchy R."/>
            <person name="Gladieux P."/>
            <person name="Thoren M.H."/>
            <person name="Johannesson H."/>
        </authorList>
    </citation>
    <scope>NUCLEOTIDE SEQUENCE</scope>
    <source>
        <strain evidence="8">CBS 508.74</strain>
    </source>
</reference>
<keyword evidence="3" id="KW-0805">Transcription regulation</keyword>
<evidence type="ECO:0000259" key="7">
    <source>
        <dbReference type="PROSITE" id="PS50048"/>
    </source>
</evidence>
<dbReference type="RefSeq" id="XP_064664975.1">
    <property type="nucleotide sequence ID" value="XM_064812425.1"/>
</dbReference>
<proteinExistence type="predicted"/>
<sequence>MPVRRVKTGCRTCRIRHVKCDEVRPACRRCVSTGRVCDGYGIWAGGGNRYGDPTLNPDARRSGMIPLLTRALATFRAVSVEEQRCLDWFLHRSARKLPGAFISSFWTTALLQVAAAEPAVLHGVLALSAAHEHDGCNVRPRSDVPDKKEQVMLRQYNKAIRHLLPLFSADRGTADQVALIACLLFVFLEYIRGHYMSGAMHLRNGIQLIRQRQRSSVTAVGAPCNELDDCILETFVRVQVSTALLEQDLCQLSLESLVSTPAIPGPIFQSIEQARLSLDLLLGRVLKLSEQWHHYGLDVPSQVDKDLSELCDAQRHIQTTLLSWFTTYKVSTSSLRGRLTPRETIAYELLSVYHTMATIMAATSCRTTESAFDSHLPGFVSIITQMIDSWVTTVPRVQRLDEHLAHGPEMTASISDVGCIPPLYFTALKCRNHRVRTQAAKLINIVPHKEGIWDAMLMSDVAWEAISVEEGAFYVNLPACGSDFDVLTLPTETDLLTPLLPEAQRICEFKVQLPTDPDGKLILTGSRRRNNRPVDTVSREYNIQTRCWTDLNGSTTTC</sequence>
<dbReference type="Proteomes" id="UP001302812">
    <property type="component" value="Unassembled WGS sequence"/>
</dbReference>
<keyword evidence="1" id="KW-0479">Metal-binding</keyword>
<dbReference type="InterPro" id="IPR021858">
    <property type="entry name" value="Fun_TF"/>
</dbReference>